<dbReference type="AlphaFoldDB" id="A0A511X0D4"/>
<organism evidence="1 2">
    <name type="scientific">Halolactibacillus alkaliphilus</name>
    <dbReference type="NCBI Taxonomy" id="442899"/>
    <lineage>
        <taxon>Bacteria</taxon>
        <taxon>Bacillati</taxon>
        <taxon>Bacillota</taxon>
        <taxon>Bacilli</taxon>
        <taxon>Bacillales</taxon>
        <taxon>Bacillaceae</taxon>
        <taxon>Halolactibacillus</taxon>
    </lineage>
</organism>
<dbReference type="STRING" id="442899.SAMN05720591_12242"/>
<dbReference type="EMBL" id="BJYE01000007">
    <property type="protein sequence ID" value="GEN56395.1"/>
    <property type="molecule type" value="Genomic_DNA"/>
</dbReference>
<keyword evidence="2" id="KW-1185">Reference proteome</keyword>
<protein>
    <recommendedName>
        <fullName evidence="3">Transposase DDE domain-containing protein</fullName>
    </recommendedName>
</protein>
<gene>
    <name evidence="1" type="ORF">HAL01_08590</name>
</gene>
<reference evidence="1 2" key="1">
    <citation type="submission" date="2019-07" db="EMBL/GenBank/DDBJ databases">
        <title>Whole genome shotgun sequence of Halolactibacillus alkaliphilus NBRC 103919.</title>
        <authorList>
            <person name="Hosoyama A."/>
            <person name="Uohara A."/>
            <person name="Ohji S."/>
            <person name="Ichikawa N."/>
        </authorList>
    </citation>
    <scope>NUCLEOTIDE SEQUENCE [LARGE SCALE GENOMIC DNA]</scope>
    <source>
        <strain evidence="1 2">NBRC 103919</strain>
    </source>
</reference>
<evidence type="ECO:0000313" key="2">
    <source>
        <dbReference type="Proteomes" id="UP000321400"/>
    </source>
</evidence>
<evidence type="ECO:0008006" key="3">
    <source>
        <dbReference type="Google" id="ProtNLM"/>
    </source>
</evidence>
<accession>A0A511X0D4</accession>
<sequence length="177" mass="20225">MEFILEASDETLSTHSGLGLIGLLLSKTNVYERLSHIHLPIIKTLPFISNGDIIHSYLGLLCQSKNDFNHINPFRDDPFFYRALDIKKVPSSSTLRQRMNQIATKREDWKPILLEESVYLIKQFDSPIMPTILSDGHTAYAPLDLDVSPFDNFNTKKEGVSRTYKRAATVMHQTFVI</sequence>
<evidence type="ECO:0000313" key="1">
    <source>
        <dbReference type="EMBL" id="GEN56395.1"/>
    </source>
</evidence>
<proteinExistence type="predicted"/>
<name>A0A511X0D4_9BACI</name>
<dbReference type="Proteomes" id="UP000321400">
    <property type="component" value="Unassembled WGS sequence"/>
</dbReference>
<comment type="caution">
    <text evidence="1">The sequence shown here is derived from an EMBL/GenBank/DDBJ whole genome shotgun (WGS) entry which is preliminary data.</text>
</comment>